<feature type="transmembrane region" description="Helical" evidence="1">
    <location>
        <begin position="365"/>
        <end position="387"/>
    </location>
</feature>
<dbReference type="Proteomes" id="UP000288028">
    <property type="component" value="Unassembled WGS sequence"/>
</dbReference>
<keyword evidence="1" id="KW-0472">Membrane</keyword>
<protein>
    <submittedName>
        <fullName evidence="2">Uncharacterized protein</fullName>
    </submittedName>
</protein>
<feature type="transmembrane region" description="Helical" evidence="1">
    <location>
        <begin position="164"/>
        <end position="190"/>
    </location>
</feature>
<organism evidence="2 3">
    <name type="scientific">Vagococcus carniphilus</name>
    <dbReference type="NCBI Taxonomy" id="218144"/>
    <lineage>
        <taxon>Bacteria</taxon>
        <taxon>Bacillati</taxon>
        <taxon>Bacillota</taxon>
        <taxon>Bacilli</taxon>
        <taxon>Lactobacillales</taxon>
        <taxon>Enterococcaceae</taxon>
        <taxon>Vagococcus</taxon>
    </lineage>
</organism>
<feature type="transmembrane region" description="Helical" evidence="1">
    <location>
        <begin position="122"/>
        <end position="143"/>
    </location>
</feature>
<keyword evidence="3" id="KW-1185">Reference proteome</keyword>
<evidence type="ECO:0000313" key="3">
    <source>
        <dbReference type="Proteomes" id="UP000288028"/>
    </source>
</evidence>
<feature type="transmembrane region" description="Helical" evidence="1">
    <location>
        <begin position="290"/>
        <end position="311"/>
    </location>
</feature>
<dbReference type="OrthoDB" id="2199265at2"/>
<gene>
    <name evidence="2" type="ORF">CBF28_01850</name>
</gene>
<comment type="caution">
    <text evidence="2">The sequence shown here is derived from an EMBL/GenBank/DDBJ whole genome shotgun (WGS) entry which is preliminary data.</text>
</comment>
<keyword evidence="1" id="KW-0812">Transmembrane</keyword>
<feature type="transmembrane region" description="Helical" evidence="1">
    <location>
        <begin position="230"/>
        <end position="248"/>
    </location>
</feature>
<feature type="transmembrane region" description="Helical" evidence="1">
    <location>
        <begin position="12"/>
        <end position="30"/>
    </location>
</feature>
<evidence type="ECO:0000256" key="1">
    <source>
        <dbReference type="SAM" id="Phobius"/>
    </source>
</evidence>
<sequence length="399" mass="46968">MDQSLKRLLFHHYKKIITILIITIAGIYLIQTITDIVSWKNDYKYFSSEKAHLNFEKQLKDSYEFEDQEKGKIFLFYDLKKEHAIYTDDFNTFRNYSLTIFNPNEDANQQRYNSYPYYNEHFIQLLMIFIIVGTLLFLIDLKSNFNTLLFTSKYKRSSIYWYKYYYIGGTMALTLFISKAVSILAYRFFIPHDYLNISLSQQLFSSFSGWLTLVSFFILSSFLGLIIGNWLFGISAILVMFFTFNRFLSNIDYISQTFFNSHIEETSTVSSNVLNNVLPLQQVSIQPINYLPLFILVFSASIVLFFGQRLFEHISLENRGSFIIIPTLKRTIQLLVIIYGMITFAASTFLITAFPNEKLSLSSQIISYTKIIFIFVIIYYVTEYILFDKKPTFLKKINL</sequence>
<keyword evidence="1" id="KW-1133">Transmembrane helix</keyword>
<dbReference type="AlphaFoldDB" id="A0A430B7R9"/>
<proteinExistence type="predicted"/>
<evidence type="ECO:0000313" key="2">
    <source>
        <dbReference type="EMBL" id="RSU16297.1"/>
    </source>
</evidence>
<accession>A0A430B7R9</accession>
<dbReference type="RefSeq" id="WP_126791339.1">
    <property type="nucleotide sequence ID" value="NZ_CP060720.1"/>
</dbReference>
<dbReference type="GeneID" id="95580617"/>
<feature type="transmembrane region" description="Helical" evidence="1">
    <location>
        <begin position="332"/>
        <end position="353"/>
    </location>
</feature>
<name>A0A430B7R9_9ENTE</name>
<reference evidence="2 3" key="1">
    <citation type="submission" date="2017-05" db="EMBL/GenBank/DDBJ databases">
        <title>Vagococcus spp. assemblies.</title>
        <authorList>
            <person name="Gulvik C.A."/>
        </authorList>
    </citation>
    <scope>NUCLEOTIDE SEQUENCE [LARGE SCALE GENOMIC DNA]</scope>
    <source>
        <strain evidence="2 3">SS1714</strain>
    </source>
</reference>
<dbReference type="EMBL" id="NGKB01000002">
    <property type="protein sequence ID" value="RSU16297.1"/>
    <property type="molecule type" value="Genomic_DNA"/>
</dbReference>
<feature type="transmembrane region" description="Helical" evidence="1">
    <location>
        <begin position="202"/>
        <end position="223"/>
    </location>
</feature>